<keyword evidence="1" id="KW-0175">Coiled coil</keyword>
<accession>A0A0M2SQ28</accession>
<dbReference type="EMBL" id="LAYZ01000003">
    <property type="protein sequence ID" value="KKK34710.1"/>
    <property type="molecule type" value="Genomic_DNA"/>
</dbReference>
<dbReference type="RefSeq" id="WP_046514693.1">
    <property type="nucleotide sequence ID" value="NZ_LAYZ01000003.1"/>
</dbReference>
<gene>
    <name evidence="2" type="ORF">WN59_06675</name>
</gene>
<evidence type="ECO:0000313" key="3">
    <source>
        <dbReference type="Proteomes" id="UP000034287"/>
    </source>
</evidence>
<reference evidence="2 3" key="1">
    <citation type="submission" date="2015-04" db="EMBL/GenBank/DDBJ databases">
        <title>Taxonomic description and genome sequence of Salinicoccus sediminis sp. nov., a novel hyper halotolerant bacterium isolated from marine sediment.</title>
        <authorList>
            <person name="Mathan Kumar R."/>
            <person name="Kaur G."/>
            <person name="Kumar N."/>
            <person name="Kumar A."/>
            <person name="Singh N.K."/>
            <person name="Kaur N."/>
            <person name="Mayilraj S."/>
        </authorList>
    </citation>
    <scope>NUCLEOTIDE SEQUENCE [LARGE SCALE GENOMIC DNA]</scope>
    <source>
        <strain evidence="2 3">SV-16</strain>
    </source>
</reference>
<sequence length="87" mass="10467">MTEQKVNELEDELLKMEDDRDSMQILLNQTRDMLLTIEQQYEEVEKVHAYLHPKDTKSLIARKIQTVRSLLDVTNRYLRVEMEDTEQ</sequence>
<evidence type="ECO:0000256" key="1">
    <source>
        <dbReference type="SAM" id="Coils"/>
    </source>
</evidence>
<dbReference type="AlphaFoldDB" id="A0A0M2SQ28"/>
<keyword evidence="3" id="KW-1185">Reference proteome</keyword>
<name>A0A0M2SQ28_9STAP</name>
<dbReference type="PATRIC" id="fig|1432562.3.peg.1329"/>
<comment type="caution">
    <text evidence="2">The sequence shown here is derived from an EMBL/GenBank/DDBJ whole genome shotgun (WGS) entry which is preliminary data.</text>
</comment>
<feature type="coiled-coil region" evidence="1">
    <location>
        <begin position="6"/>
        <end position="47"/>
    </location>
</feature>
<protein>
    <submittedName>
        <fullName evidence="2">Uncharacterized protein</fullName>
    </submittedName>
</protein>
<dbReference type="STRING" id="1432562.WN59_06675"/>
<proteinExistence type="predicted"/>
<evidence type="ECO:0000313" key="2">
    <source>
        <dbReference type="EMBL" id="KKK34710.1"/>
    </source>
</evidence>
<organism evidence="2 3">
    <name type="scientific">Salinicoccus sediminis</name>
    <dbReference type="NCBI Taxonomy" id="1432562"/>
    <lineage>
        <taxon>Bacteria</taxon>
        <taxon>Bacillati</taxon>
        <taxon>Bacillota</taxon>
        <taxon>Bacilli</taxon>
        <taxon>Bacillales</taxon>
        <taxon>Staphylococcaceae</taxon>
        <taxon>Salinicoccus</taxon>
    </lineage>
</organism>
<dbReference type="Proteomes" id="UP000034287">
    <property type="component" value="Unassembled WGS sequence"/>
</dbReference>